<evidence type="ECO:0008006" key="4">
    <source>
        <dbReference type="Google" id="ProtNLM"/>
    </source>
</evidence>
<dbReference type="InterPro" id="IPR036102">
    <property type="entry name" value="OsmC/Ohrsf"/>
</dbReference>
<accession>A0A917VNM3</accession>
<dbReference type="GO" id="GO:0006979">
    <property type="term" value="P:response to oxidative stress"/>
    <property type="evidence" value="ECO:0007669"/>
    <property type="project" value="InterPro"/>
</dbReference>
<dbReference type="Gene3D" id="2.20.25.10">
    <property type="match status" value="1"/>
</dbReference>
<name>A0A917VNM3_9ACTN</name>
<evidence type="ECO:0000313" key="3">
    <source>
        <dbReference type="Proteomes" id="UP000645217"/>
    </source>
</evidence>
<dbReference type="NCBIfam" id="TIGR03561">
    <property type="entry name" value="organ_hyd_perox"/>
    <property type="match status" value="1"/>
</dbReference>
<dbReference type="Pfam" id="PF02566">
    <property type="entry name" value="OsmC"/>
    <property type="match status" value="1"/>
</dbReference>
<dbReference type="InterPro" id="IPR019953">
    <property type="entry name" value="OHR"/>
</dbReference>
<proteinExistence type="inferred from homology"/>
<protein>
    <recommendedName>
        <fullName evidence="4">Organic hydroperoxide resistance protein</fullName>
    </recommendedName>
</protein>
<sequence>MSTALYTAVATSSGRDGRSVSSDGLLDVGLAVPKALGGDGKGTNPEQLFAAGYSACFASALSAVARQTGQDVGEAAVTAEVGLHKAEGGTYGLSVTLRVELP</sequence>
<reference evidence="2" key="2">
    <citation type="submission" date="2020-09" db="EMBL/GenBank/DDBJ databases">
        <authorList>
            <person name="Sun Q."/>
            <person name="Ohkuma M."/>
        </authorList>
    </citation>
    <scope>NUCLEOTIDE SEQUENCE</scope>
    <source>
        <strain evidence="2">JCM 13064</strain>
    </source>
</reference>
<evidence type="ECO:0000313" key="2">
    <source>
        <dbReference type="EMBL" id="GGL02240.1"/>
    </source>
</evidence>
<dbReference type="InterPro" id="IPR015946">
    <property type="entry name" value="KH_dom-like_a/b"/>
</dbReference>
<reference evidence="2" key="1">
    <citation type="journal article" date="2014" name="Int. J. Syst. Evol. Microbiol.">
        <title>Complete genome sequence of Corynebacterium casei LMG S-19264T (=DSM 44701T), isolated from a smear-ripened cheese.</title>
        <authorList>
            <consortium name="US DOE Joint Genome Institute (JGI-PGF)"/>
            <person name="Walter F."/>
            <person name="Albersmeier A."/>
            <person name="Kalinowski J."/>
            <person name="Ruckert C."/>
        </authorList>
    </citation>
    <scope>NUCLEOTIDE SEQUENCE</scope>
    <source>
        <strain evidence="2">JCM 13064</strain>
    </source>
</reference>
<keyword evidence="3" id="KW-1185">Reference proteome</keyword>
<dbReference type="EMBL" id="BMNT01000029">
    <property type="protein sequence ID" value="GGL02240.1"/>
    <property type="molecule type" value="Genomic_DNA"/>
</dbReference>
<dbReference type="InterPro" id="IPR003718">
    <property type="entry name" value="OsmC/Ohr_fam"/>
</dbReference>
<dbReference type="PANTHER" id="PTHR33797">
    <property type="entry name" value="ORGANIC HYDROPEROXIDE RESISTANCE PROTEIN-LIKE"/>
    <property type="match status" value="1"/>
</dbReference>
<dbReference type="SUPFAM" id="SSF82784">
    <property type="entry name" value="OsmC-like"/>
    <property type="match status" value="1"/>
</dbReference>
<gene>
    <name evidence="2" type="ORF">GCM10007964_50450</name>
</gene>
<dbReference type="PANTHER" id="PTHR33797:SF2">
    <property type="entry name" value="ORGANIC HYDROPEROXIDE RESISTANCE PROTEIN-LIKE"/>
    <property type="match status" value="1"/>
</dbReference>
<dbReference type="Gene3D" id="3.30.300.20">
    <property type="match status" value="1"/>
</dbReference>
<dbReference type="Proteomes" id="UP000645217">
    <property type="component" value="Unassembled WGS sequence"/>
</dbReference>
<comment type="similarity">
    <text evidence="1">Belongs to the OsmC/Ohr family.</text>
</comment>
<dbReference type="AlphaFoldDB" id="A0A917VNM3"/>
<comment type="caution">
    <text evidence="2">The sequence shown here is derived from an EMBL/GenBank/DDBJ whole genome shotgun (WGS) entry which is preliminary data.</text>
</comment>
<evidence type="ECO:0000256" key="1">
    <source>
        <dbReference type="ARBA" id="ARBA00007378"/>
    </source>
</evidence>
<organism evidence="2 3">
    <name type="scientific">Sphaerisporangium melleum</name>
    <dbReference type="NCBI Taxonomy" id="321316"/>
    <lineage>
        <taxon>Bacteria</taxon>
        <taxon>Bacillati</taxon>
        <taxon>Actinomycetota</taxon>
        <taxon>Actinomycetes</taxon>
        <taxon>Streptosporangiales</taxon>
        <taxon>Streptosporangiaceae</taxon>
        <taxon>Sphaerisporangium</taxon>
    </lineage>
</organism>